<accession>A0A1T5NVD0</accession>
<proteinExistence type="predicted"/>
<dbReference type="SUPFAM" id="SSF52833">
    <property type="entry name" value="Thioredoxin-like"/>
    <property type="match status" value="1"/>
</dbReference>
<evidence type="ECO:0000313" key="1">
    <source>
        <dbReference type="EMBL" id="SKD04327.1"/>
    </source>
</evidence>
<organism evidence="1 2">
    <name type="scientific">Chitinophaga ginsengisegetis</name>
    <dbReference type="NCBI Taxonomy" id="393003"/>
    <lineage>
        <taxon>Bacteria</taxon>
        <taxon>Pseudomonadati</taxon>
        <taxon>Bacteroidota</taxon>
        <taxon>Chitinophagia</taxon>
        <taxon>Chitinophagales</taxon>
        <taxon>Chitinophagaceae</taxon>
        <taxon>Chitinophaga</taxon>
    </lineage>
</organism>
<dbReference type="AlphaFoldDB" id="A0A1T5NVD0"/>
<sequence length="185" mass="21170">MKRKRSLLITALLFLGLLVYIGVGKLKGYQMLLNDGNVGYIRPVVTGHEGELLPSIELLLSDSASYLNLQSIRSGIPLVLFYFGPDCPFCQSEIEEIIVNMAHLRKIRFYLITPYGYSDMKRFVDKYQLHKYDNIIIGVDYKFKFGSYFRTQVIPYLAIYSGDRKLLAAFAGNMKYRQIKAISGN</sequence>
<dbReference type="EMBL" id="FUZZ01000002">
    <property type="protein sequence ID" value="SKD04327.1"/>
    <property type="molecule type" value="Genomic_DNA"/>
</dbReference>
<keyword evidence="2" id="KW-1185">Reference proteome</keyword>
<dbReference type="Proteomes" id="UP000190166">
    <property type="component" value="Unassembled WGS sequence"/>
</dbReference>
<gene>
    <name evidence="1" type="ORF">SAMN05660461_2816</name>
</gene>
<dbReference type="Gene3D" id="3.40.30.10">
    <property type="entry name" value="Glutaredoxin"/>
    <property type="match status" value="1"/>
</dbReference>
<evidence type="ECO:0008006" key="3">
    <source>
        <dbReference type="Google" id="ProtNLM"/>
    </source>
</evidence>
<protein>
    <recommendedName>
        <fullName evidence="3">AhpC/TSA family protein</fullName>
    </recommendedName>
</protein>
<dbReference type="STRING" id="393003.SAMN05660461_2816"/>
<name>A0A1T5NVD0_9BACT</name>
<dbReference type="InterPro" id="IPR036249">
    <property type="entry name" value="Thioredoxin-like_sf"/>
</dbReference>
<reference evidence="1 2" key="1">
    <citation type="submission" date="2017-02" db="EMBL/GenBank/DDBJ databases">
        <authorList>
            <person name="Peterson S.W."/>
        </authorList>
    </citation>
    <scope>NUCLEOTIDE SEQUENCE [LARGE SCALE GENOMIC DNA]</scope>
    <source>
        <strain evidence="1 2">DSM 18108</strain>
    </source>
</reference>
<evidence type="ECO:0000313" key="2">
    <source>
        <dbReference type="Proteomes" id="UP000190166"/>
    </source>
</evidence>
<dbReference type="RefSeq" id="WP_079470134.1">
    <property type="nucleotide sequence ID" value="NZ_FUZZ01000002.1"/>
</dbReference>